<dbReference type="EMBL" id="CH474044">
    <property type="protein sequence ID" value="EDL75251.1"/>
    <property type="molecule type" value="Genomic_DNA"/>
</dbReference>
<name>A6KFH5_RAT</name>
<dbReference type="Proteomes" id="UP000234681">
    <property type="component" value="Chromosome 9"/>
</dbReference>
<gene>
    <name evidence="1" type="ORF">rCG_25024</name>
</gene>
<feature type="non-terminal residue" evidence="1">
    <location>
        <position position="33"/>
    </location>
</feature>
<accession>A6KFH5</accession>
<evidence type="ECO:0000313" key="1">
    <source>
        <dbReference type="EMBL" id="EDL75251.1"/>
    </source>
</evidence>
<dbReference type="AlphaFoldDB" id="A6KFH5"/>
<reference evidence="1 2" key="1">
    <citation type="submission" date="2005-09" db="EMBL/GenBank/DDBJ databases">
        <authorList>
            <person name="Mural R.J."/>
            <person name="Li P.W."/>
            <person name="Adams M.D."/>
            <person name="Amanatides P.G."/>
            <person name="Baden-Tillson H."/>
            <person name="Barnstead M."/>
            <person name="Chin S.H."/>
            <person name="Dew I."/>
            <person name="Evans C.A."/>
            <person name="Ferriera S."/>
            <person name="Flanigan M."/>
            <person name="Fosler C."/>
            <person name="Glodek A."/>
            <person name="Gu Z."/>
            <person name="Holt R.A."/>
            <person name="Jennings D."/>
            <person name="Kraft C.L."/>
            <person name="Lu F."/>
            <person name="Nguyen T."/>
            <person name="Nusskern D.R."/>
            <person name="Pfannkoch C.M."/>
            <person name="Sitter C."/>
            <person name="Sutton G.G."/>
            <person name="Venter J.C."/>
            <person name="Wang Z."/>
            <person name="Woodage T."/>
            <person name="Zheng X.H."/>
            <person name="Zhong F."/>
        </authorList>
    </citation>
    <scope>NUCLEOTIDE SEQUENCE [LARGE SCALE GENOMIC DNA]</scope>
    <source>
        <strain>BN</strain>
        <strain evidence="2">Sprague-Dawley</strain>
    </source>
</reference>
<evidence type="ECO:0000313" key="2">
    <source>
        <dbReference type="Proteomes" id="UP000234681"/>
    </source>
</evidence>
<organism evidence="1 2">
    <name type="scientific">Rattus norvegicus</name>
    <name type="common">Rat</name>
    <dbReference type="NCBI Taxonomy" id="10116"/>
    <lineage>
        <taxon>Eukaryota</taxon>
        <taxon>Metazoa</taxon>
        <taxon>Chordata</taxon>
        <taxon>Craniata</taxon>
        <taxon>Vertebrata</taxon>
        <taxon>Euteleostomi</taxon>
        <taxon>Mammalia</taxon>
        <taxon>Eutheria</taxon>
        <taxon>Euarchontoglires</taxon>
        <taxon>Glires</taxon>
        <taxon>Rodentia</taxon>
        <taxon>Myomorpha</taxon>
        <taxon>Muroidea</taxon>
        <taxon>Muridae</taxon>
        <taxon>Murinae</taxon>
        <taxon>Rattus</taxon>
    </lineage>
</organism>
<protein>
    <submittedName>
        <fullName evidence="1">RCG25024</fullName>
    </submittedName>
</protein>
<sequence>MAMGRAGYGFSLNVELFQIGRPAIKGAAQDCSS</sequence>
<proteinExistence type="predicted"/>